<dbReference type="GO" id="GO:0008270">
    <property type="term" value="F:zinc ion binding"/>
    <property type="evidence" value="ECO:0007669"/>
    <property type="project" value="InterPro"/>
</dbReference>
<dbReference type="CDD" id="cd00067">
    <property type="entry name" value="GAL4"/>
    <property type="match status" value="1"/>
</dbReference>
<dbReference type="PANTHER" id="PTHR37534">
    <property type="entry name" value="TRANSCRIPTIONAL ACTIVATOR PROTEIN UGA3"/>
    <property type="match status" value="1"/>
</dbReference>
<dbReference type="PANTHER" id="PTHR37534:SF46">
    <property type="entry name" value="ZN(II)2CYS6 TRANSCRIPTION FACTOR (EUROFUNG)"/>
    <property type="match status" value="1"/>
</dbReference>
<evidence type="ECO:0000259" key="3">
    <source>
        <dbReference type="PROSITE" id="PS50048"/>
    </source>
</evidence>
<proteinExistence type="predicted"/>
<dbReference type="Pfam" id="PF00172">
    <property type="entry name" value="Zn_clus"/>
    <property type="match status" value="1"/>
</dbReference>
<keyword evidence="1" id="KW-0539">Nucleus</keyword>
<evidence type="ECO:0000256" key="1">
    <source>
        <dbReference type="ARBA" id="ARBA00023242"/>
    </source>
</evidence>
<evidence type="ECO:0000313" key="5">
    <source>
        <dbReference type="Proteomes" id="UP000235672"/>
    </source>
</evidence>
<name>A0A2J6QK24_9HELO</name>
<dbReference type="Gene3D" id="4.10.240.10">
    <property type="entry name" value="Zn(2)-C6 fungal-type DNA-binding domain"/>
    <property type="match status" value="1"/>
</dbReference>
<dbReference type="Proteomes" id="UP000235672">
    <property type="component" value="Unassembled WGS sequence"/>
</dbReference>
<organism evidence="4 5">
    <name type="scientific">Hyaloscypha hepaticicola</name>
    <dbReference type="NCBI Taxonomy" id="2082293"/>
    <lineage>
        <taxon>Eukaryota</taxon>
        <taxon>Fungi</taxon>
        <taxon>Dikarya</taxon>
        <taxon>Ascomycota</taxon>
        <taxon>Pezizomycotina</taxon>
        <taxon>Leotiomycetes</taxon>
        <taxon>Helotiales</taxon>
        <taxon>Hyaloscyphaceae</taxon>
        <taxon>Hyaloscypha</taxon>
    </lineage>
</organism>
<reference evidence="4 5" key="1">
    <citation type="submission" date="2016-05" db="EMBL/GenBank/DDBJ databases">
        <title>A degradative enzymes factory behind the ericoid mycorrhizal symbiosis.</title>
        <authorList>
            <consortium name="DOE Joint Genome Institute"/>
            <person name="Martino E."/>
            <person name="Morin E."/>
            <person name="Grelet G."/>
            <person name="Kuo A."/>
            <person name="Kohler A."/>
            <person name="Daghino S."/>
            <person name="Barry K."/>
            <person name="Choi C."/>
            <person name="Cichocki N."/>
            <person name="Clum A."/>
            <person name="Copeland A."/>
            <person name="Hainaut M."/>
            <person name="Haridas S."/>
            <person name="Labutti K."/>
            <person name="Lindquist E."/>
            <person name="Lipzen A."/>
            <person name="Khouja H.-R."/>
            <person name="Murat C."/>
            <person name="Ohm R."/>
            <person name="Olson A."/>
            <person name="Spatafora J."/>
            <person name="Veneault-Fourrey C."/>
            <person name="Henrissat B."/>
            <person name="Grigoriev I."/>
            <person name="Martin F."/>
            <person name="Perotto S."/>
        </authorList>
    </citation>
    <scope>NUCLEOTIDE SEQUENCE [LARGE SCALE GENOMIC DNA]</scope>
    <source>
        <strain evidence="4 5">UAMH 7357</strain>
    </source>
</reference>
<dbReference type="AlphaFoldDB" id="A0A2J6QK24"/>
<dbReference type="OrthoDB" id="1919336at2759"/>
<dbReference type="PROSITE" id="PS00463">
    <property type="entry name" value="ZN2_CY6_FUNGAL_1"/>
    <property type="match status" value="1"/>
</dbReference>
<keyword evidence="5" id="KW-1185">Reference proteome</keyword>
<protein>
    <recommendedName>
        <fullName evidence="3">Zn(2)-C6 fungal-type domain-containing protein</fullName>
    </recommendedName>
</protein>
<gene>
    <name evidence="4" type="ORF">NA56DRAFT_743960</name>
</gene>
<dbReference type="SMART" id="SM00066">
    <property type="entry name" value="GAL4"/>
    <property type="match status" value="1"/>
</dbReference>
<dbReference type="GO" id="GO:0000981">
    <property type="term" value="F:DNA-binding transcription factor activity, RNA polymerase II-specific"/>
    <property type="evidence" value="ECO:0007669"/>
    <property type="project" value="InterPro"/>
</dbReference>
<evidence type="ECO:0000313" key="4">
    <source>
        <dbReference type="EMBL" id="PMD26622.1"/>
    </source>
</evidence>
<feature type="region of interest" description="Disordered" evidence="2">
    <location>
        <begin position="61"/>
        <end position="89"/>
    </location>
</feature>
<dbReference type="PROSITE" id="PS50048">
    <property type="entry name" value="ZN2_CY6_FUNGAL_2"/>
    <property type="match status" value="1"/>
</dbReference>
<feature type="domain" description="Zn(2)-C6 fungal-type" evidence="3">
    <location>
        <begin position="12"/>
        <end position="43"/>
    </location>
</feature>
<evidence type="ECO:0000256" key="2">
    <source>
        <dbReference type="SAM" id="MobiDB-lite"/>
    </source>
</evidence>
<dbReference type="InterPro" id="IPR001138">
    <property type="entry name" value="Zn2Cys6_DnaBD"/>
</dbReference>
<dbReference type="InterPro" id="IPR036864">
    <property type="entry name" value="Zn2-C6_fun-type_DNA-bd_sf"/>
</dbReference>
<dbReference type="EMBL" id="KZ613467">
    <property type="protein sequence ID" value="PMD26622.1"/>
    <property type="molecule type" value="Genomic_DNA"/>
</dbReference>
<dbReference type="STRING" id="1745343.A0A2J6QK24"/>
<sequence>MVAKARLRTKAGCLTCRQRKKKCDELRPVCSGCSSRKSLECKWPTEHDNAQDRRLRKVTIRTTLSTERSTSTRSYSEYASTPEGQKNGSQEMVLHKQSLSPKHWSDKDSPDLTVGIGWDNEPVMMAFYFKQMLPSFIHEKSHPRFMECHYMCNLVQDSPPLRHTALACAAMTMSWRPSADPRWGAKMRRQALSYKTSALASLQEQIASGSVTGTEDWLLATANQLALLDNRDHNTFAATSKTHMRAMLNLIKLRTASNLALLKAGLPLPEKSLSAHAFERVCYEAVLYHGATMMLFDRDFDMLDGSLEWQMLEDYFRDPPVPSDAAEENWPVLGMPFDVFRLVVVASRLSRIVSLSPAELEMAADALRDLSSWYELIPATGKFRSGHSYIVAANALLRTLVSQQPDGDLLLDENHQPKAEVAAVVSTIEIGQQFNKYPLWPLAVFYRLSSDEREKKILEHAISAALQNTDGDIARFAPRETINMFLVAPGL</sequence>
<feature type="compositionally biased region" description="Low complexity" evidence="2">
    <location>
        <begin position="62"/>
        <end position="81"/>
    </location>
</feature>
<dbReference type="SUPFAM" id="SSF57701">
    <property type="entry name" value="Zn2/Cys6 DNA-binding domain"/>
    <property type="match status" value="1"/>
</dbReference>
<accession>A0A2J6QK24</accession>